<dbReference type="AlphaFoldDB" id="A0A4S8KK49"/>
<evidence type="ECO:0000313" key="1">
    <source>
        <dbReference type="EMBL" id="THU75488.1"/>
    </source>
</evidence>
<dbReference type="Proteomes" id="UP000297245">
    <property type="component" value="Unassembled WGS sequence"/>
</dbReference>
<feature type="non-terminal residue" evidence="1">
    <location>
        <position position="1"/>
    </location>
</feature>
<reference evidence="1 2" key="1">
    <citation type="journal article" date="2019" name="Nat. Ecol. Evol.">
        <title>Megaphylogeny resolves global patterns of mushroom evolution.</title>
        <authorList>
            <person name="Varga T."/>
            <person name="Krizsan K."/>
            <person name="Foldi C."/>
            <person name="Dima B."/>
            <person name="Sanchez-Garcia M."/>
            <person name="Sanchez-Ramirez S."/>
            <person name="Szollosi G.J."/>
            <person name="Szarkandi J.G."/>
            <person name="Papp V."/>
            <person name="Albert L."/>
            <person name="Andreopoulos W."/>
            <person name="Angelini C."/>
            <person name="Antonin V."/>
            <person name="Barry K.W."/>
            <person name="Bougher N.L."/>
            <person name="Buchanan P."/>
            <person name="Buyck B."/>
            <person name="Bense V."/>
            <person name="Catcheside P."/>
            <person name="Chovatia M."/>
            <person name="Cooper J."/>
            <person name="Damon W."/>
            <person name="Desjardin D."/>
            <person name="Finy P."/>
            <person name="Geml J."/>
            <person name="Haridas S."/>
            <person name="Hughes K."/>
            <person name="Justo A."/>
            <person name="Karasinski D."/>
            <person name="Kautmanova I."/>
            <person name="Kiss B."/>
            <person name="Kocsube S."/>
            <person name="Kotiranta H."/>
            <person name="LaButti K.M."/>
            <person name="Lechner B.E."/>
            <person name="Liimatainen K."/>
            <person name="Lipzen A."/>
            <person name="Lukacs Z."/>
            <person name="Mihaltcheva S."/>
            <person name="Morgado L.N."/>
            <person name="Niskanen T."/>
            <person name="Noordeloos M.E."/>
            <person name="Ohm R.A."/>
            <person name="Ortiz-Santana B."/>
            <person name="Ovrebo C."/>
            <person name="Racz N."/>
            <person name="Riley R."/>
            <person name="Savchenko A."/>
            <person name="Shiryaev A."/>
            <person name="Soop K."/>
            <person name="Spirin V."/>
            <person name="Szebenyi C."/>
            <person name="Tomsovsky M."/>
            <person name="Tulloss R.E."/>
            <person name="Uehling J."/>
            <person name="Grigoriev I.V."/>
            <person name="Vagvolgyi C."/>
            <person name="Papp T."/>
            <person name="Martin F.M."/>
            <person name="Miettinen O."/>
            <person name="Hibbett D.S."/>
            <person name="Nagy L.G."/>
        </authorList>
    </citation>
    <scope>NUCLEOTIDE SEQUENCE [LARGE SCALE GENOMIC DNA]</scope>
    <source>
        <strain evidence="1 2">CBS 962.96</strain>
    </source>
</reference>
<dbReference type="EMBL" id="ML182050">
    <property type="protein sequence ID" value="THU75488.1"/>
    <property type="molecule type" value="Genomic_DNA"/>
</dbReference>
<protein>
    <submittedName>
        <fullName evidence="1">Uncharacterized protein</fullName>
    </submittedName>
</protein>
<keyword evidence="2" id="KW-1185">Reference proteome</keyword>
<name>A0A4S8KK49_DENBC</name>
<proteinExistence type="predicted"/>
<organism evidence="1 2">
    <name type="scientific">Dendrothele bispora (strain CBS 962.96)</name>
    <dbReference type="NCBI Taxonomy" id="1314807"/>
    <lineage>
        <taxon>Eukaryota</taxon>
        <taxon>Fungi</taxon>
        <taxon>Dikarya</taxon>
        <taxon>Basidiomycota</taxon>
        <taxon>Agaricomycotina</taxon>
        <taxon>Agaricomycetes</taxon>
        <taxon>Agaricomycetidae</taxon>
        <taxon>Agaricales</taxon>
        <taxon>Agaricales incertae sedis</taxon>
        <taxon>Dendrothele</taxon>
    </lineage>
</organism>
<accession>A0A4S8KK49</accession>
<dbReference type="OrthoDB" id="1681765at2759"/>
<sequence>NCIEHIFGVDKRHFKILNIAPDYPFPVQPKLPAALGAVHNFICILDPLDEALGLNTVFSFHAAHRDNVVGETFLEDDDEQGILGQKVTAAERLRANERRDRIAQEMWDQYKLYLELLD</sequence>
<evidence type="ECO:0000313" key="2">
    <source>
        <dbReference type="Proteomes" id="UP000297245"/>
    </source>
</evidence>
<gene>
    <name evidence="1" type="ORF">K435DRAFT_707077</name>
</gene>